<comment type="caution">
    <text evidence="1">The sequence shown here is derived from an EMBL/GenBank/DDBJ whole genome shotgun (WGS) entry which is preliminary data.</text>
</comment>
<evidence type="ECO:0000313" key="2">
    <source>
        <dbReference type="Proteomes" id="UP000285138"/>
    </source>
</evidence>
<gene>
    <name evidence="1" type="ORF">D5R97_05655</name>
</gene>
<proteinExistence type="predicted"/>
<dbReference type="AlphaFoldDB" id="A0A424YE02"/>
<sequence>MQRSYYPQIRDSFFKHFKGLDDPKFLEIEKKYKLEASEKSWEILGEEVFNNYLKGEDYQGIIEGLKSICGLTNLINWRDFYFLRFIPTEQYSPLCKKIFSLVHEEESSLEERIDSLSSFLEKQKEITNSNIWNFVTYLLFIFYPKKYYFVKPSIWNRICKKLSIKDPRTPLMRASSYNQILSVCQNIWEELQGTDLEPRDMIDLQSLLYVFSGAYDEIRRYWVFKINEIDKPGLWQMCKELSVAAMQYEYETEDKAAVTRNLKKIEQISRGDYVVAALKGRDQFFGYGEVSEEFFEEKDPEKLFEGYYGQRIRLNNWDIAMDMPLFIKDVEENYAQDKTPFDTIFEISEKGFGVIKERLTSKAMEKLEYKLKDLFQKGFTQNV</sequence>
<name>A0A424YE02_9FIRM</name>
<feature type="non-terminal residue" evidence="1">
    <location>
        <position position="383"/>
    </location>
</feature>
<evidence type="ECO:0000313" key="1">
    <source>
        <dbReference type="EMBL" id="RQD75648.1"/>
    </source>
</evidence>
<accession>A0A424YE02</accession>
<reference evidence="1 2" key="1">
    <citation type="submission" date="2018-08" db="EMBL/GenBank/DDBJ databases">
        <title>The metabolism and importance of syntrophic acetate oxidation coupled to methane or sulfide production in haloalkaline environments.</title>
        <authorList>
            <person name="Timmers P.H.A."/>
            <person name="Vavourakis C.D."/>
            <person name="Sorokin D.Y."/>
            <person name="Sinninghe Damste J.S."/>
            <person name="Muyzer G."/>
            <person name="Stams A.J.M."/>
            <person name="Plugge C.M."/>
        </authorList>
    </citation>
    <scope>NUCLEOTIDE SEQUENCE [LARGE SCALE GENOMIC DNA]</scope>
    <source>
        <strain evidence="1">MSAO_Bac1</strain>
    </source>
</reference>
<protein>
    <submittedName>
        <fullName evidence="1">Uncharacterized protein</fullName>
    </submittedName>
</protein>
<dbReference type="Proteomes" id="UP000285138">
    <property type="component" value="Unassembled WGS sequence"/>
</dbReference>
<organism evidence="1 2">
    <name type="scientific">Candidatus Syntrophonatronum acetioxidans</name>
    <dbReference type="NCBI Taxonomy" id="1795816"/>
    <lineage>
        <taxon>Bacteria</taxon>
        <taxon>Bacillati</taxon>
        <taxon>Bacillota</taxon>
        <taxon>Clostridia</taxon>
        <taxon>Eubacteriales</taxon>
        <taxon>Syntrophomonadaceae</taxon>
        <taxon>Candidatus Syntrophonatronum</taxon>
    </lineage>
</organism>
<dbReference type="EMBL" id="QZAA01000149">
    <property type="protein sequence ID" value="RQD75648.1"/>
    <property type="molecule type" value="Genomic_DNA"/>
</dbReference>